<evidence type="ECO:0000313" key="3">
    <source>
        <dbReference type="Proteomes" id="UP001187192"/>
    </source>
</evidence>
<evidence type="ECO:0000313" key="2">
    <source>
        <dbReference type="EMBL" id="GMN39581.1"/>
    </source>
</evidence>
<proteinExistence type="predicted"/>
<dbReference type="Proteomes" id="UP001187192">
    <property type="component" value="Unassembled WGS sequence"/>
</dbReference>
<accession>A0AA88D225</accession>
<feature type="compositionally biased region" description="Low complexity" evidence="1">
    <location>
        <begin position="132"/>
        <end position="143"/>
    </location>
</feature>
<feature type="compositionally biased region" description="Polar residues" evidence="1">
    <location>
        <begin position="117"/>
        <end position="131"/>
    </location>
</feature>
<name>A0AA88D225_FICCA</name>
<dbReference type="EMBL" id="BTGU01000009">
    <property type="protein sequence ID" value="GMN39581.1"/>
    <property type="molecule type" value="Genomic_DNA"/>
</dbReference>
<feature type="region of interest" description="Disordered" evidence="1">
    <location>
        <begin position="1"/>
        <end position="30"/>
    </location>
</feature>
<feature type="compositionally biased region" description="Polar residues" evidence="1">
    <location>
        <begin position="21"/>
        <end position="30"/>
    </location>
</feature>
<dbReference type="AlphaFoldDB" id="A0AA88D225"/>
<gene>
    <name evidence="2" type="ORF">TIFTF001_008816</name>
</gene>
<keyword evidence="3" id="KW-1185">Reference proteome</keyword>
<feature type="region of interest" description="Disordered" evidence="1">
    <location>
        <begin position="102"/>
        <end position="178"/>
    </location>
</feature>
<sequence length="235" mass="26313">MAEREHQEKLPQGSPVDHQDASASEANSQIANLMRLVEDLTKKYNSQQSQMENITAKNQILKNQLMSINSQAAYSYYYNPYAGYSAAVNAGGWNQATPQYPQGTRNATYSPVAPMQPLSTPRNTTGNESRAQQQQQQQQQHQHPAYGFDSRRGPTTGRRSTLDPSATTERPIPPGTMNVEDMMRSFVSEEMRTLEAQIEQRFSSQIHRATTSTPGFDDLARGIRETPLTSRITNT</sequence>
<evidence type="ECO:0000256" key="1">
    <source>
        <dbReference type="SAM" id="MobiDB-lite"/>
    </source>
</evidence>
<protein>
    <submittedName>
        <fullName evidence="2">Uncharacterized protein</fullName>
    </submittedName>
</protein>
<organism evidence="2 3">
    <name type="scientific">Ficus carica</name>
    <name type="common">Common fig</name>
    <dbReference type="NCBI Taxonomy" id="3494"/>
    <lineage>
        <taxon>Eukaryota</taxon>
        <taxon>Viridiplantae</taxon>
        <taxon>Streptophyta</taxon>
        <taxon>Embryophyta</taxon>
        <taxon>Tracheophyta</taxon>
        <taxon>Spermatophyta</taxon>
        <taxon>Magnoliopsida</taxon>
        <taxon>eudicotyledons</taxon>
        <taxon>Gunneridae</taxon>
        <taxon>Pentapetalae</taxon>
        <taxon>rosids</taxon>
        <taxon>fabids</taxon>
        <taxon>Rosales</taxon>
        <taxon>Moraceae</taxon>
        <taxon>Ficeae</taxon>
        <taxon>Ficus</taxon>
    </lineage>
</organism>
<reference evidence="2" key="1">
    <citation type="submission" date="2023-07" db="EMBL/GenBank/DDBJ databases">
        <title>draft genome sequence of fig (Ficus carica).</title>
        <authorList>
            <person name="Takahashi T."/>
            <person name="Nishimura K."/>
        </authorList>
    </citation>
    <scope>NUCLEOTIDE SEQUENCE</scope>
</reference>
<comment type="caution">
    <text evidence="2">The sequence shown here is derived from an EMBL/GenBank/DDBJ whole genome shotgun (WGS) entry which is preliminary data.</text>
</comment>